<keyword evidence="1" id="KW-1133">Transmembrane helix</keyword>
<feature type="transmembrane region" description="Helical" evidence="1">
    <location>
        <begin position="23"/>
        <end position="45"/>
    </location>
</feature>
<feature type="transmembrane region" description="Helical" evidence="1">
    <location>
        <begin position="57"/>
        <end position="79"/>
    </location>
</feature>
<feature type="transmembrane region" description="Helical" evidence="1">
    <location>
        <begin position="177"/>
        <end position="203"/>
    </location>
</feature>
<dbReference type="EMBL" id="BJUB01000002">
    <property type="protein sequence ID" value="GEK20320.1"/>
    <property type="molecule type" value="Genomic_DNA"/>
</dbReference>
<keyword evidence="3" id="KW-1185">Reference proteome</keyword>
<evidence type="ECO:0000313" key="3">
    <source>
        <dbReference type="Proteomes" id="UP000321118"/>
    </source>
</evidence>
<comment type="caution">
    <text evidence="2">The sequence shown here is derived from an EMBL/GenBank/DDBJ whole genome shotgun (WGS) entry which is preliminary data.</text>
</comment>
<keyword evidence="1" id="KW-0812">Transmembrane</keyword>
<gene>
    <name evidence="2" type="ORF">CXY01_08400</name>
</gene>
<proteinExistence type="predicted"/>
<accession>A0A510V4V0</accession>
<feature type="transmembrane region" description="Helical" evidence="1">
    <location>
        <begin position="132"/>
        <end position="157"/>
    </location>
</feature>
<feature type="transmembrane region" description="Helical" evidence="1">
    <location>
        <begin position="105"/>
        <end position="125"/>
    </location>
</feature>
<dbReference type="OrthoDB" id="4211860at2"/>
<evidence type="ECO:0000313" key="2">
    <source>
        <dbReference type="EMBL" id="GEK20320.1"/>
    </source>
</evidence>
<reference evidence="2 3" key="1">
    <citation type="submission" date="2019-07" db="EMBL/GenBank/DDBJ databases">
        <title>Whole genome shotgun sequence of Cellulomonas xylanilytica NBRC 101102.</title>
        <authorList>
            <person name="Hosoyama A."/>
            <person name="Uohara A."/>
            <person name="Ohji S."/>
            <person name="Ichikawa N."/>
        </authorList>
    </citation>
    <scope>NUCLEOTIDE SEQUENCE [LARGE SCALE GENOMIC DNA]</scope>
    <source>
        <strain evidence="2 3">NBRC 101102</strain>
    </source>
</reference>
<evidence type="ECO:0000256" key="1">
    <source>
        <dbReference type="SAM" id="Phobius"/>
    </source>
</evidence>
<name>A0A510V4V0_9CELL</name>
<sequence>MTAMTTKPDDEIGTGPLARWSAVVYWFLVVEAMLVLTSAPGLVLLQLLDRDVSNIPLVALACVPVGPSVAAALFAWRVFARDRDLSPARHFWRGYRLDVLDVLRWWVPTLAVLAVVAVNLTHLGAAGIPPVLGVALGAIALLLLLWSGHALVLSALFSFRTRDVARLGAYYLAGKPLVTLGLGSVLVLTAAAAYASDWLLVLLAAPLTYLYARTAAPVVAAAEAQFTA</sequence>
<protein>
    <submittedName>
        <fullName evidence="2">Uncharacterized protein</fullName>
    </submittedName>
</protein>
<keyword evidence="1" id="KW-0472">Membrane</keyword>
<dbReference type="Proteomes" id="UP000321118">
    <property type="component" value="Unassembled WGS sequence"/>
</dbReference>
<dbReference type="AlphaFoldDB" id="A0A510V4V0"/>
<organism evidence="2 3">
    <name type="scientific">Cellulomonas xylanilytica</name>
    <dbReference type="NCBI Taxonomy" id="233583"/>
    <lineage>
        <taxon>Bacteria</taxon>
        <taxon>Bacillati</taxon>
        <taxon>Actinomycetota</taxon>
        <taxon>Actinomycetes</taxon>
        <taxon>Micrococcales</taxon>
        <taxon>Cellulomonadaceae</taxon>
        <taxon>Cellulomonas</taxon>
    </lineage>
</organism>